<dbReference type="EMBL" id="JBFRCH010000007">
    <property type="protein sequence ID" value="MEX3933212.1"/>
    <property type="molecule type" value="Genomic_DNA"/>
</dbReference>
<keyword evidence="2" id="KW-1185">Reference proteome</keyword>
<accession>A0ACC6U0W9</accession>
<comment type="caution">
    <text evidence="1">The sequence shown here is derived from an EMBL/GenBank/DDBJ whole genome shotgun (WGS) entry which is preliminary data.</text>
</comment>
<sequence length="127" mass="14275">MADSVPLNSVEIPNTDRVRIAEMYAEAQAWPNAEIRGIVRAGGYEREEHPQRIAAQRAGELKNYLIQLGIKEDNIWTDLRVVSARFANVGGKFEPYQIAVTMVPICDGGCERLCNESRIDWNSKAIK</sequence>
<dbReference type="Proteomes" id="UP001558850">
    <property type="component" value="Unassembled WGS sequence"/>
</dbReference>
<gene>
    <name evidence="1" type="ORF">AB4Y32_15655</name>
</gene>
<proteinExistence type="predicted"/>
<evidence type="ECO:0000313" key="1">
    <source>
        <dbReference type="EMBL" id="MEX3933212.1"/>
    </source>
</evidence>
<protein>
    <submittedName>
        <fullName evidence="1">Uncharacterized protein</fullName>
    </submittedName>
</protein>
<name>A0ACC6U0W9_9BURK</name>
<evidence type="ECO:0000313" key="2">
    <source>
        <dbReference type="Proteomes" id="UP001558850"/>
    </source>
</evidence>
<organism evidence="1 2">
    <name type="scientific">Paraburkholderia phymatum</name>
    <dbReference type="NCBI Taxonomy" id="148447"/>
    <lineage>
        <taxon>Bacteria</taxon>
        <taxon>Pseudomonadati</taxon>
        <taxon>Pseudomonadota</taxon>
        <taxon>Betaproteobacteria</taxon>
        <taxon>Burkholderiales</taxon>
        <taxon>Burkholderiaceae</taxon>
        <taxon>Paraburkholderia</taxon>
    </lineage>
</organism>
<reference evidence="1" key="1">
    <citation type="submission" date="2024-07" db="EMBL/GenBank/DDBJ databases">
        <title>A survey of Mimosa microsymbionts across Brazilian biomes reveals a high diversity of Paraburkholderia nodulating endemic species, but also that Cupriavidus is common as a symbiont of widespread species.</title>
        <authorList>
            <person name="Rouws L."/>
            <person name="Barauna A."/>
            <person name="Beukes C."/>
            <person name="Rouws J.R.C."/>
            <person name="De Faria S.M."/>
            <person name="Gross E."/>
            <person name="Bueno Dos Reis Junior F."/>
            <person name="Simon M.F."/>
            <person name="Maluk M."/>
            <person name="Odee D.W."/>
            <person name="Kenicer G."/>
            <person name="Young J.P.W."/>
            <person name="Reis V.M."/>
            <person name="Zilli J."/>
            <person name="James E.K."/>
        </authorList>
    </citation>
    <scope>NUCLEOTIDE SEQUENCE</scope>
    <source>
        <strain evidence="1">EG181B</strain>
    </source>
</reference>